<reference evidence="6 7" key="1">
    <citation type="journal article" date="2013" name="Genome Announc.">
        <title>Draft Genome Sequence of Rhizobium mesoamericanum STM3625, a Nitrogen-Fixing Symbiont of Mimosa pudica Isolated in French Guiana (South America).</title>
        <authorList>
            <person name="Moulin L."/>
            <person name="Mornico D."/>
            <person name="Melkonian R."/>
            <person name="Klonowska A."/>
        </authorList>
    </citation>
    <scope>NUCLEOTIDE SEQUENCE [LARGE SCALE GENOMIC DNA]</scope>
    <source>
        <strain evidence="6 7">STM3625</strain>
    </source>
</reference>
<keyword evidence="1 3" id="KW-0349">Heme</keyword>
<evidence type="ECO:0000256" key="3">
    <source>
        <dbReference type="PIRSR" id="PIRSR000296-2"/>
    </source>
</evidence>
<dbReference type="CDD" id="cd08153">
    <property type="entry name" value="srpA_like"/>
    <property type="match status" value="1"/>
</dbReference>
<dbReference type="AlphaFoldDB" id="K0PPR5"/>
<feature type="domain" description="Catalase core" evidence="5">
    <location>
        <begin position="20"/>
        <end position="333"/>
    </location>
</feature>
<dbReference type="InterPro" id="IPR018028">
    <property type="entry name" value="Catalase"/>
</dbReference>
<dbReference type="PANTHER" id="PTHR11465">
    <property type="entry name" value="CATALASE"/>
    <property type="match status" value="1"/>
</dbReference>
<dbReference type="RefSeq" id="WP_007537729.1">
    <property type="nucleotide sequence ID" value="NZ_HF536773.1"/>
</dbReference>
<dbReference type="InterPro" id="IPR024168">
    <property type="entry name" value="Catalase_SrpA-type_pred"/>
</dbReference>
<feature type="signal peptide" evidence="4">
    <location>
        <begin position="1"/>
        <end position="31"/>
    </location>
</feature>
<dbReference type="GO" id="GO:0042744">
    <property type="term" value="P:hydrogen peroxide catabolic process"/>
    <property type="evidence" value="ECO:0007669"/>
    <property type="project" value="TreeGrafter"/>
</dbReference>
<feature type="chain" id="PRO_5003839461" description="Catalase-related peroxidase" evidence="4">
    <location>
        <begin position="32"/>
        <end position="333"/>
    </location>
</feature>
<comment type="function">
    <text evidence="1">Has an organic peroxide-dependent peroxidase activity.</text>
</comment>
<dbReference type="STRING" id="1211777.BN77_p11282"/>
<dbReference type="GO" id="GO:0020037">
    <property type="term" value="F:heme binding"/>
    <property type="evidence" value="ECO:0007669"/>
    <property type="project" value="InterPro"/>
</dbReference>
<dbReference type="InterPro" id="IPR020835">
    <property type="entry name" value="Catalase_sf"/>
</dbReference>
<organism evidence="6 7">
    <name type="scientific">Rhizobium mesoamericanum STM3625</name>
    <dbReference type="NCBI Taxonomy" id="1211777"/>
    <lineage>
        <taxon>Bacteria</taxon>
        <taxon>Pseudomonadati</taxon>
        <taxon>Pseudomonadota</taxon>
        <taxon>Alphaproteobacteria</taxon>
        <taxon>Hyphomicrobiales</taxon>
        <taxon>Rhizobiaceae</taxon>
        <taxon>Rhizobium/Agrobacterium group</taxon>
        <taxon>Rhizobium</taxon>
    </lineage>
</organism>
<evidence type="ECO:0000256" key="1">
    <source>
        <dbReference type="PIRNR" id="PIRNR000296"/>
    </source>
</evidence>
<accession>K0PPR5</accession>
<gene>
    <name evidence="6" type="ORF">BN77_p11282</name>
</gene>
<keyword evidence="1 3" id="KW-0479">Metal-binding</keyword>
<dbReference type="GO" id="GO:0046872">
    <property type="term" value="F:metal ion binding"/>
    <property type="evidence" value="ECO:0007669"/>
    <property type="project" value="UniProtKB-KW"/>
</dbReference>
<dbReference type="PIRSF" id="PIRSF000296">
    <property type="entry name" value="SrpA"/>
    <property type="match status" value="1"/>
</dbReference>
<name>K0PPR5_9HYPH</name>
<evidence type="ECO:0000259" key="5">
    <source>
        <dbReference type="SMART" id="SM01060"/>
    </source>
</evidence>
<comment type="cofactor">
    <cofactor evidence="1">
        <name>heme</name>
        <dbReference type="ChEBI" id="CHEBI:30413"/>
    </cofactor>
</comment>
<dbReference type="Gene3D" id="1.20.1280.120">
    <property type="match status" value="1"/>
</dbReference>
<keyword evidence="1" id="KW-0560">Oxidoreductase</keyword>
<comment type="caution">
    <text evidence="6">The sequence shown here is derived from an EMBL/GenBank/DDBJ whole genome shotgun (WGS) entry which is preliminary data.</text>
</comment>
<dbReference type="GO" id="GO:0004096">
    <property type="term" value="F:catalase activity"/>
    <property type="evidence" value="ECO:0007669"/>
    <property type="project" value="InterPro"/>
</dbReference>
<evidence type="ECO:0000313" key="7">
    <source>
        <dbReference type="Proteomes" id="UP000009319"/>
    </source>
</evidence>
<dbReference type="GO" id="GO:0005737">
    <property type="term" value="C:cytoplasm"/>
    <property type="evidence" value="ECO:0007669"/>
    <property type="project" value="TreeGrafter"/>
</dbReference>
<dbReference type="Proteomes" id="UP000009319">
    <property type="component" value="Unassembled WGS sequence"/>
</dbReference>
<evidence type="ECO:0000313" key="6">
    <source>
        <dbReference type="EMBL" id="CCM78596.1"/>
    </source>
</evidence>
<protein>
    <recommendedName>
        <fullName evidence="1">Catalase-related peroxidase</fullName>
        <ecNumber evidence="1">1.11.1.-</ecNumber>
    </recommendedName>
</protein>
<dbReference type="PROSITE" id="PS51402">
    <property type="entry name" value="CATALASE_3"/>
    <property type="match status" value="1"/>
</dbReference>
<evidence type="ECO:0000256" key="4">
    <source>
        <dbReference type="SAM" id="SignalP"/>
    </source>
</evidence>
<dbReference type="EMBL" id="CANI01000039">
    <property type="protein sequence ID" value="CCM78596.1"/>
    <property type="molecule type" value="Genomic_DNA"/>
</dbReference>
<dbReference type="Pfam" id="PF00199">
    <property type="entry name" value="Catalase"/>
    <property type="match status" value="1"/>
</dbReference>
<keyword evidence="7" id="KW-1185">Reference proteome</keyword>
<proteinExistence type="inferred from homology"/>
<dbReference type="eggNOG" id="COG0753">
    <property type="taxonomic scope" value="Bacteria"/>
</dbReference>
<comment type="similarity">
    <text evidence="1">Belongs to the catalase family.</text>
</comment>
<dbReference type="InterPro" id="IPR011614">
    <property type="entry name" value="Catalase_core"/>
</dbReference>
<dbReference type="EC" id="1.11.1.-" evidence="1"/>
<dbReference type="GO" id="GO:0042542">
    <property type="term" value="P:response to hydrogen peroxide"/>
    <property type="evidence" value="ECO:0007669"/>
    <property type="project" value="TreeGrafter"/>
</dbReference>
<dbReference type="Gene3D" id="2.40.180.10">
    <property type="entry name" value="Catalase core domain"/>
    <property type="match status" value="1"/>
</dbReference>
<dbReference type="SMART" id="SM01060">
    <property type="entry name" value="Catalase"/>
    <property type="match status" value="1"/>
</dbReference>
<keyword evidence="1" id="KW-0575">Peroxidase</keyword>
<feature type="active site" evidence="2">
    <location>
        <position position="58"/>
    </location>
</feature>
<sequence>MWNLTSANFRIKRCLAISVSLAAAISSAAWADGQKETPQDLINTLHGTFGAHHERAVHTKGVMVVGTFTPTKDASKLTKAPVFSEGKLPVVARFSLFAGVPDIPDTANGAAPTGLAIKIKAKDGTEFDFATDQHNGFVVATSDEFANFLRLVAASGPGVEHPTPLEKFLDGHPISKHFVETLTSPASYATATFFGINSFKFTNGDGKSAFVRYRFVPKAGEHYLKPEELKAMGPNYLQEEIVSRITKGPVVFDWYAQVAEDGDKIEDPSIAWPESRNLVKLGTFYFNGLPQDKVVADKQTLFLPGTSHPGIEPADPMLTFRNHTYPISFGERQ</sequence>
<evidence type="ECO:0000256" key="2">
    <source>
        <dbReference type="PIRSR" id="PIRSR000296-1"/>
    </source>
</evidence>
<dbReference type="PANTHER" id="PTHR11465:SF62">
    <property type="entry name" value="CATALASE T"/>
    <property type="match status" value="1"/>
</dbReference>
<dbReference type="HOGENOM" id="CLU_045961_0_0_5"/>
<feature type="binding site" description="axial binding residue" evidence="3">
    <location>
        <position position="325"/>
    </location>
    <ligand>
        <name>heme</name>
        <dbReference type="ChEBI" id="CHEBI:30413"/>
    </ligand>
    <ligandPart>
        <name>Fe</name>
        <dbReference type="ChEBI" id="CHEBI:18248"/>
    </ligandPart>
</feature>
<keyword evidence="1 3" id="KW-0408">Iron</keyword>
<dbReference type="SUPFAM" id="SSF56634">
    <property type="entry name" value="Heme-dependent catalase-like"/>
    <property type="match status" value="1"/>
</dbReference>
<keyword evidence="4" id="KW-0732">Signal</keyword>